<evidence type="ECO:0000313" key="3">
    <source>
        <dbReference type="EMBL" id="AUB82661.1"/>
    </source>
</evidence>
<dbReference type="PANTHER" id="PTHR34611:SF2">
    <property type="entry name" value="INACTIVE RECOMBINATION-PROMOTING NUCLEASE-LIKE PROTEIN RPNE-RELATED"/>
    <property type="match status" value="1"/>
</dbReference>
<dbReference type="Proteomes" id="UP000232638">
    <property type="component" value="Chromosome"/>
</dbReference>
<dbReference type="KEGG" id="tsy:THSYN_18065"/>
<dbReference type="InterPro" id="IPR006842">
    <property type="entry name" value="Transposase_31"/>
</dbReference>
<accession>A0A2K8UC89</accession>
<dbReference type="OrthoDB" id="5562276at2"/>
<proteinExistence type="predicted"/>
<dbReference type="RefSeq" id="WP_100920380.1">
    <property type="nucleotide sequence ID" value="NZ_CP020370.1"/>
</dbReference>
<keyword evidence="4" id="KW-1185">Reference proteome</keyword>
<protein>
    <submittedName>
        <fullName evidence="3">Transposase</fullName>
    </submittedName>
</protein>
<reference evidence="3 4" key="1">
    <citation type="submission" date="2017-03" db="EMBL/GenBank/DDBJ databases">
        <title>Complete genome sequence of Candidatus 'Thiodictyon syntrophicum' sp. nov. strain Cad16T, a photolithoautotroph purple sulfur bacterium isolated from an alpine meromictic lake.</title>
        <authorList>
            <person name="Luedin S.M."/>
            <person name="Pothier J.F."/>
            <person name="Danza F."/>
            <person name="Storelli N."/>
            <person name="Wittwer M."/>
            <person name="Tonolla M."/>
        </authorList>
    </citation>
    <scope>NUCLEOTIDE SEQUENCE [LARGE SCALE GENOMIC DNA]</scope>
    <source>
        <strain evidence="3 4">Cad16T</strain>
    </source>
</reference>
<dbReference type="Pfam" id="PF04754">
    <property type="entry name" value="Transposase_31"/>
    <property type="match status" value="1"/>
</dbReference>
<gene>
    <name evidence="3" type="ORF">THSYN_18065</name>
</gene>
<feature type="domain" description="DUF4351" evidence="2">
    <location>
        <begin position="268"/>
        <end position="321"/>
    </location>
</feature>
<dbReference type="InterPro" id="IPR051699">
    <property type="entry name" value="Rpn/YhgA-like_nuclease"/>
</dbReference>
<evidence type="ECO:0000259" key="2">
    <source>
        <dbReference type="Pfam" id="PF14261"/>
    </source>
</evidence>
<organism evidence="3 4">
    <name type="scientific">Candidatus Thiodictyon syntrophicum</name>
    <dbReference type="NCBI Taxonomy" id="1166950"/>
    <lineage>
        <taxon>Bacteria</taxon>
        <taxon>Pseudomonadati</taxon>
        <taxon>Pseudomonadota</taxon>
        <taxon>Gammaproteobacteria</taxon>
        <taxon>Chromatiales</taxon>
        <taxon>Chromatiaceae</taxon>
        <taxon>Thiodictyon</taxon>
    </lineage>
</organism>
<evidence type="ECO:0000313" key="4">
    <source>
        <dbReference type="Proteomes" id="UP000232638"/>
    </source>
</evidence>
<dbReference type="AlphaFoldDB" id="A0A2K8UC89"/>
<name>A0A2K8UC89_9GAMM</name>
<sequence length="327" mass="38246">MATHDPSYKLLFSHRKMVSDLLRGFVHEEWAERLDFNTLERVREVGISQNLRQRIDDVIWRLRIIEDGRARWLYVYILLEFQSTVDRIMAARLLTYIGLLYEDLHRSKEIGPDDPLPPVLPIVLYNGAEPWTAKTDLADLIDPSLPPQLRRWQPQLRYLLLEERRYPETDLARLPNVVAALFRLENAQAPENIQRVIACLVEWLAGAENASLRRAFVVWLKRVLLPARVPGVEIPNFSELQEIHDMLAERVKTWTQEWKDEGLREGRREGRQEGETKVLRRQLTRRFGPLPSWAEERLGQAGEAELEEWADRVLECRSLKEVFGGSD</sequence>
<dbReference type="Pfam" id="PF14261">
    <property type="entry name" value="DUF4351"/>
    <property type="match status" value="1"/>
</dbReference>
<dbReference type="PANTHER" id="PTHR34611">
    <property type="match status" value="1"/>
</dbReference>
<feature type="domain" description="Transposase (putative) YhgA-like" evidence="1">
    <location>
        <begin position="3"/>
        <end position="206"/>
    </location>
</feature>
<dbReference type="EMBL" id="CP020370">
    <property type="protein sequence ID" value="AUB82661.1"/>
    <property type="molecule type" value="Genomic_DNA"/>
</dbReference>
<dbReference type="InterPro" id="IPR025587">
    <property type="entry name" value="DUF4351"/>
</dbReference>
<evidence type="ECO:0000259" key="1">
    <source>
        <dbReference type="Pfam" id="PF04754"/>
    </source>
</evidence>